<dbReference type="GO" id="GO:0003755">
    <property type="term" value="F:peptidyl-prolyl cis-trans isomerase activity"/>
    <property type="evidence" value="ECO:0007669"/>
    <property type="project" value="InterPro"/>
</dbReference>
<protein>
    <submittedName>
        <fullName evidence="2">Uncharacterized protein</fullName>
    </submittedName>
</protein>
<dbReference type="Proteomes" id="UP000604046">
    <property type="component" value="Unassembled WGS sequence"/>
</dbReference>
<keyword evidence="3" id="KW-1185">Reference proteome</keyword>
<evidence type="ECO:0000256" key="1">
    <source>
        <dbReference type="SAM" id="MobiDB-lite"/>
    </source>
</evidence>
<feature type="region of interest" description="Disordered" evidence="1">
    <location>
        <begin position="1"/>
        <end position="28"/>
    </location>
</feature>
<dbReference type="InterPro" id="IPR046357">
    <property type="entry name" value="PPIase_dom_sf"/>
</dbReference>
<reference evidence="2" key="1">
    <citation type="submission" date="2021-02" db="EMBL/GenBank/DDBJ databases">
        <authorList>
            <person name="Dougan E. K."/>
            <person name="Rhodes N."/>
            <person name="Thang M."/>
            <person name="Chan C."/>
        </authorList>
    </citation>
    <scope>NUCLEOTIDE SEQUENCE</scope>
</reference>
<sequence>MSDDELDPGLRGYSDSGSDYHDLPEPPLPEEVRKTIREAAPTGVLTLKRPTEGDMVKVRCVGPLAPALAELEDEQGHISLDLGSGRFPRLEAAVSTMRLGEVAKFHFGQSVEGDGLPTSLELTLADWTPRVDLFQDGRAVKSLLHRGDDRRRPIIGQVCLVRCALHSEEGGAQLWTRDELEHVIEDMPPLESSHRFEFGIKEGWKLMDKALLSMRRGERCQVRVDAALLCQGAPKGLLPTALEGPSQLPLNPEP</sequence>
<dbReference type="EMBL" id="CAJNDS010001101">
    <property type="protein sequence ID" value="CAE7247014.1"/>
    <property type="molecule type" value="Genomic_DNA"/>
</dbReference>
<organism evidence="2 3">
    <name type="scientific">Symbiodinium natans</name>
    <dbReference type="NCBI Taxonomy" id="878477"/>
    <lineage>
        <taxon>Eukaryota</taxon>
        <taxon>Sar</taxon>
        <taxon>Alveolata</taxon>
        <taxon>Dinophyceae</taxon>
        <taxon>Suessiales</taxon>
        <taxon>Symbiodiniaceae</taxon>
        <taxon>Symbiodinium</taxon>
    </lineage>
</organism>
<evidence type="ECO:0000313" key="2">
    <source>
        <dbReference type="EMBL" id="CAE7247014.1"/>
    </source>
</evidence>
<gene>
    <name evidence="2" type="ORF">SNAT2548_LOCUS11794</name>
</gene>
<dbReference type="OrthoDB" id="10464985at2759"/>
<dbReference type="AlphaFoldDB" id="A0A812LN19"/>
<dbReference type="SUPFAM" id="SSF54534">
    <property type="entry name" value="FKBP-like"/>
    <property type="match status" value="1"/>
</dbReference>
<dbReference type="Gene3D" id="3.10.50.40">
    <property type="match status" value="1"/>
</dbReference>
<accession>A0A812LN19</accession>
<feature type="compositionally biased region" description="Basic and acidic residues" evidence="1">
    <location>
        <begin position="18"/>
        <end position="28"/>
    </location>
</feature>
<name>A0A812LN19_9DINO</name>
<evidence type="ECO:0000313" key="3">
    <source>
        <dbReference type="Proteomes" id="UP000604046"/>
    </source>
</evidence>
<proteinExistence type="predicted"/>
<comment type="caution">
    <text evidence="2">The sequence shown here is derived from an EMBL/GenBank/DDBJ whole genome shotgun (WGS) entry which is preliminary data.</text>
</comment>